<dbReference type="EMBL" id="FOXO01000003">
    <property type="protein sequence ID" value="SFP51450.1"/>
    <property type="molecule type" value="Genomic_DNA"/>
</dbReference>
<accession>A0A1I5QZ96</accession>
<evidence type="ECO:0000313" key="3">
    <source>
        <dbReference type="Proteomes" id="UP000182624"/>
    </source>
</evidence>
<proteinExistence type="predicted"/>
<organism evidence="2 3">
    <name type="scientific">Butyrivibrio proteoclasticus</name>
    <dbReference type="NCBI Taxonomy" id="43305"/>
    <lineage>
        <taxon>Bacteria</taxon>
        <taxon>Bacillati</taxon>
        <taxon>Bacillota</taxon>
        <taxon>Clostridia</taxon>
        <taxon>Lachnospirales</taxon>
        <taxon>Lachnospiraceae</taxon>
        <taxon>Butyrivibrio</taxon>
    </lineage>
</organism>
<feature type="domain" description="YgjP-like metallopeptidase" evidence="1">
    <location>
        <begin position="79"/>
        <end position="179"/>
    </location>
</feature>
<keyword evidence="3" id="KW-1185">Reference proteome</keyword>
<sequence>MPPIKLVRSKRKTLCIEVTSSCEVIVRAPLRVSEKEINRFIGEKADWIEKSLSKMKLRQNKKAEENSNLKPLNELDIKLFTTKAKRIIPVKVKKYAAIIGVDYGRITIKMQKSRWGSCSSKGNLNFNCLLMNAPDKIIDYVVVHELCHRKEMNHSPRFWAHVEEVLPDYKERRKWLKDHGNELYFF</sequence>
<dbReference type="Gene3D" id="3.30.2010.10">
    <property type="entry name" value="Metalloproteases ('zincins'), catalytic domain"/>
    <property type="match status" value="1"/>
</dbReference>
<dbReference type="PANTHER" id="PTHR30399:SF1">
    <property type="entry name" value="UTP PYROPHOSPHATASE"/>
    <property type="match status" value="1"/>
</dbReference>
<dbReference type="PANTHER" id="PTHR30399">
    <property type="entry name" value="UNCHARACTERIZED PROTEIN YGJP"/>
    <property type="match status" value="1"/>
</dbReference>
<dbReference type="InterPro" id="IPR002725">
    <property type="entry name" value="YgjP-like_metallopeptidase"/>
</dbReference>
<dbReference type="CDD" id="cd07344">
    <property type="entry name" value="M48_yhfN_like"/>
    <property type="match status" value="1"/>
</dbReference>
<dbReference type="RefSeq" id="WP_074883966.1">
    <property type="nucleotide sequence ID" value="NZ_FOXO01000003.1"/>
</dbReference>
<evidence type="ECO:0000259" key="1">
    <source>
        <dbReference type="Pfam" id="PF01863"/>
    </source>
</evidence>
<dbReference type="Proteomes" id="UP000182624">
    <property type="component" value="Unassembled WGS sequence"/>
</dbReference>
<feature type="domain" description="YgjP-like metallopeptidase" evidence="1">
    <location>
        <begin position="12"/>
        <end position="65"/>
    </location>
</feature>
<name>A0A1I5QZ96_9FIRM</name>
<dbReference type="InterPro" id="IPR053136">
    <property type="entry name" value="UTP_pyrophosphatase-like"/>
</dbReference>
<dbReference type="AlphaFoldDB" id="A0A1I5QZ96"/>
<evidence type="ECO:0000313" key="2">
    <source>
        <dbReference type="EMBL" id="SFP51450.1"/>
    </source>
</evidence>
<reference evidence="3" key="1">
    <citation type="submission" date="2016-10" db="EMBL/GenBank/DDBJ databases">
        <authorList>
            <person name="Varghese N."/>
            <person name="Submissions S."/>
        </authorList>
    </citation>
    <scope>NUCLEOTIDE SEQUENCE [LARGE SCALE GENOMIC DNA]</scope>
    <source>
        <strain evidence="3">P18</strain>
    </source>
</reference>
<dbReference type="OrthoDB" id="9811177at2"/>
<protein>
    <recommendedName>
        <fullName evidence="1">YgjP-like metallopeptidase domain-containing protein</fullName>
    </recommendedName>
</protein>
<gene>
    <name evidence="2" type="ORF">SAMN04487928_10332</name>
</gene>
<dbReference type="Pfam" id="PF01863">
    <property type="entry name" value="YgjP-like"/>
    <property type="match status" value="2"/>
</dbReference>